<dbReference type="OrthoDB" id="679784at2"/>
<feature type="signal peptide" evidence="2">
    <location>
        <begin position="1"/>
        <end position="24"/>
    </location>
</feature>
<name>A0A167J539_9FLAO</name>
<dbReference type="Proteomes" id="UP000077013">
    <property type="component" value="Unassembled WGS sequence"/>
</dbReference>
<feature type="chain" id="PRO_5007888632" description="Collagen-like protein" evidence="2">
    <location>
        <begin position="25"/>
        <end position="221"/>
    </location>
</feature>
<evidence type="ECO:0000313" key="4">
    <source>
        <dbReference type="Proteomes" id="UP000077013"/>
    </source>
</evidence>
<keyword evidence="2" id="KW-0732">Signal</keyword>
<evidence type="ECO:0000256" key="1">
    <source>
        <dbReference type="SAM" id="MobiDB-lite"/>
    </source>
</evidence>
<dbReference type="Pfam" id="PF01391">
    <property type="entry name" value="Collagen"/>
    <property type="match status" value="1"/>
</dbReference>
<reference evidence="3 4" key="1">
    <citation type="submission" date="2016-02" db="EMBL/GenBank/DDBJ databases">
        <title>Ulvibacter sp. LPB0005, isolated from Thais luteostoma.</title>
        <authorList>
            <person name="Shin S.-K."/>
            <person name="Yi H."/>
        </authorList>
    </citation>
    <scope>NUCLEOTIDE SEQUENCE [LARGE SCALE GENOMIC DNA]</scope>
    <source>
        <strain evidence="3 4">LPB0005</strain>
    </source>
</reference>
<organism evidence="3 4">
    <name type="scientific">Cochleicola gelatinilyticus</name>
    <dbReference type="NCBI Taxonomy" id="1763537"/>
    <lineage>
        <taxon>Bacteria</taxon>
        <taxon>Pseudomonadati</taxon>
        <taxon>Bacteroidota</taxon>
        <taxon>Flavobacteriia</taxon>
        <taxon>Flavobacteriales</taxon>
        <taxon>Flavobacteriaceae</taxon>
        <taxon>Cochleicola</taxon>
    </lineage>
</organism>
<protein>
    <recommendedName>
        <fullName evidence="5">Collagen-like protein</fullName>
    </recommendedName>
</protein>
<proteinExistence type="predicted"/>
<feature type="region of interest" description="Disordered" evidence="1">
    <location>
        <begin position="26"/>
        <end position="70"/>
    </location>
</feature>
<dbReference type="InterPro" id="IPR008160">
    <property type="entry name" value="Collagen"/>
</dbReference>
<dbReference type="STRING" id="1763537.ULVI_06300"/>
<evidence type="ECO:0000313" key="3">
    <source>
        <dbReference type="EMBL" id="OAB80344.1"/>
    </source>
</evidence>
<sequence length="221" mass="23791">MKTTVKFLSLIVMAFALTMGSCSPEDGEDGMDGAMGEQGIAGMDGQDGTDGQDGADGQDGQDGEDGNANVFSSGWVEYDEAVWTEVTGEFGIDYRNYPIEEAEITQDIVDNGVVLVYNRFVITGTHVYTLPFTENITSNDPNGQTISYQFEVNELVLKMRNASGSGDPGTFGGPGIAEFRYIVIPSTNGGRPFNLEILTADLAAKGVNINNYNEVLAYYQL</sequence>
<gene>
    <name evidence="3" type="ORF">ULVI_06300</name>
</gene>
<accession>A0A167J539</accession>
<dbReference type="AlphaFoldDB" id="A0A167J539"/>
<keyword evidence="4" id="KW-1185">Reference proteome</keyword>
<evidence type="ECO:0000256" key="2">
    <source>
        <dbReference type="SAM" id="SignalP"/>
    </source>
</evidence>
<dbReference type="PROSITE" id="PS51257">
    <property type="entry name" value="PROKAR_LIPOPROTEIN"/>
    <property type="match status" value="1"/>
</dbReference>
<comment type="caution">
    <text evidence="3">The sequence shown here is derived from an EMBL/GenBank/DDBJ whole genome shotgun (WGS) entry which is preliminary data.</text>
</comment>
<dbReference type="RefSeq" id="WP_068590831.1">
    <property type="nucleotide sequence ID" value="NZ_LRXL01000026.1"/>
</dbReference>
<evidence type="ECO:0008006" key="5">
    <source>
        <dbReference type="Google" id="ProtNLM"/>
    </source>
</evidence>
<dbReference type="EMBL" id="LRXL01000026">
    <property type="protein sequence ID" value="OAB80344.1"/>
    <property type="molecule type" value="Genomic_DNA"/>
</dbReference>